<gene>
    <name evidence="1" type="ORF">GGQ73_000634</name>
</gene>
<keyword evidence="2" id="KW-1185">Reference proteome</keyword>
<organism evidence="1 2">
    <name type="scientific">Rhizobium skierniewicense</name>
    <dbReference type="NCBI Taxonomy" id="984260"/>
    <lineage>
        <taxon>Bacteria</taxon>
        <taxon>Pseudomonadati</taxon>
        <taxon>Pseudomonadota</taxon>
        <taxon>Alphaproteobacteria</taxon>
        <taxon>Hyphomicrobiales</taxon>
        <taxon>Rhizobiaceae</taxon>
        <taxon>Rhizobium/Agrobacterium group</taxon>
        <taxon>Rhizobium</taxon>
    </lineage>
</organism>
<proteinExistence type="predicted"/>
<dbReference type="SUPFAM" id="SSF55729">
    <property type="entry name" value="Acyl-CoA N-acyltransferases (Nat)"/>
    <property type="match status" value="1"/>
</dbReference>
<dbReference type="Gene3D" id="3.40.630.30">
    <property type="match status" value="1"/>
</dbReference>
<accession>A0A7W6C5A0</accession>
<protein>
    <recommendedName>
        <fullName evidence="3">GNAT family N-acetyltransferase</fullName>
    </recommendedName>
</protein>
<name>A0A7W6C5A0_9HYPH</name>
<evidence type="ECO:0000313" key="1">
    <source>
        <dbReference type="EMBL" id="MBB3944709.1"/>
    </source>
</evidence>
<evidence type="ECO:0008006" key="3">
    <source>
        <dbReference type="Google" id="ProtNLM"/>
    </source>
</evidence>
<evidence type="ECO:0000313" key="2">
    <source>
        <dbReference type="Proteomes" id="UP000565286"/>
    </source>
</evidence>
<dbReference type="InterPro" id="IPR016181">
    <property type="entry name" value="Acyl_CoA_acyltransferase"/>
</dbReference>
<comment type="caution">
    <text evidence="1">The sequence shown here is derived from an EMBL/GenBank/DDBJ whole genome shotgun (WGS) entry which is preliminary data.</text>
</comment>
<sequence>MLVLDGDIGVSGILMAGVFDHPFGAGLCANETVWFIAEHARGRGSLTMLDAYEAWAKEQGCAVVCMASLAINDVSRIYARRGYAPVETHFMKALVSE</sequence>
<dbReference type="AlphaFoldDB" id="A0A7W6C5A0"/>
<dbReference type="Proteomes" id="UP000565286">
    <property type="component" value="Unassembled WGS sequence"/>
</dbReference>
<dbReference type="EMBL" id="JACIDV010000002">
    <property type="protein sequence ID" value="MBB3944709.1"/>
    <property type="molecule type" value="Genomic_DNA"/>
</dbReference>
<dbReference type="RefSeq" id="WP_234910869.1">
    <property type="nucleotide sequence ID" value="NZ_JACIDV010000002.1"/>
</dbReference>
<reference evidence="1 2" key="1">
    <citation type="submission" date="2020-08" db="EMBL/GenBank/DDBJ databases">
        <title>Genomic Encyclopedia of Type Strains, Phase IV (KMG-IV): sequencing the most valuable type-strain genomes for metagenomic binning, comparative biology and taxonomic classification.</title>
        <authorList>
            <person name="Goeker M."/>
        </authorList>
    </citation>
    <scope>NUCLEOTIDE SEQUENCE [LARGE SCALE GENOMIC DNA]</scope>
    <source>
        <strain evidence="1 2">DSM 26438</strain>
    </source>
</reference>